<dbReference type="RefSeq" id="WP_378517245.1">
    <property type="nucleotide sequence ID" value="NZ_CBCSDI010000006.1"/>
</dbReference>
<gene>
    <name evidence="3" type="primary">rffA</name>
    <name evidence="3" type="synonym">fcnA</name>
    <name evidence="3" type="synonym">wecE</name>
    <name evidence="3" type="ORF">ACFFJG_03640</name>
</gene>
<keyword evidence="3" id="KW-0808">Transferase</keyword>
<dbReference type="EMBL" id="JBHLXH010000001">
    <property type="protein sequence ID" value="MFC0221564.1"/>
    <property type="molecule type" value="Genomic_DNA"/>
</dbReference>
<keyword evidence="4" id="KW-1185">Reference proteome</keyword>
<comment type="similarity">
    <text evidence="2">Belongs to the DegT/DnrJ/EryC1 family.</text>
</comment>
<dbReference type="CDD" id="cd00616">
    <property type="entry name" value="AHBA_syn"/>
    <property type="match status" value="1"/>
</dbReference>
<keyword evidence="2" id="KW-0663">Pyridoxal phosphate</keyword>
<dbReference type="Proteomes" id="UP001589698">
    <property type="component" value="Unassembled WGS sequence"/>
</dbReference>
<dbReference type="InterPro" id="IPR015424">
    <property type="entry name" value="PyrdxlP-dep_Trfase"/>
</dbReference>
<evidence type="ECO:0000256" key="2">
    <source>
        <dbReference type="RuleBase" id="RU004508"/>
    </source>
</evidence>
<comment type="caution">
    <text evidence="3">The sequence shown here is derived from an EMBL/GenBank/DDBJ whole genome shotgun (WGS) entry which is preliminary data.</text>
</comment>
<dbReference type="PIRSF" id="PIRSF000390">
    <property type="entry name" value="PLP_StrS"/>
    <property type="match status" value="1"/>
</dbReference>
<dbReference type="InterPro" id="IPR000653">
    <property type="entry name" value="DegT/StrS_aminotransferase"/>
</dbReference>
<accession>A0ABV6DY95</accession>
<reference evidence="3 4" key="1">
    <citation type="submission" date="2024-09" db="EMBL/GenBank/DDBJ databases">
        <authorList>
            <person name="Sun Q."/>
            <person name="Mori K."/>
        </authorList>
    </citation>
    <scope>NUCLEOTIDE SEQUENCE [LARGE SCALE GENOMIC DNA]</scope>
    <source>
        <strain evidence="3 4">CCM 8654</strain>
    </source>
</reference>
<dbReference type="SUPFAM" id="SSF53383">
    <property type="entry name" value="PLP-dependent transferases"/>
    <property type="match status" value="1"/>
</dbReference>
<comment type="cofactor">
    <cofactor evidence="1">
        <name>pyridoxal 5'-phosphate</name>
        <dbReference type="ChEBI" id="CHEBI:597326"/>
    </cofactor>
</comment>
<evidence type="ECO:0000256" key="1">
    <source>
        <dbReference type="ARBA" id="ARBA00001933"/>
    </source>
</evidence>
<dbReference type="InterPro" id="IPR015422">
    <property type="entry name" value="PyrdxlP-dep_Trfase_small"/>
</dbReference>
<protein>
    <submittedName>
        <fullName evidence="3">dTDP-4-amino-4,6-dideoxygalactose transaminase</fullName>
        <ecNumber evidence="3">2.6.1.59</ecNumber>
    </submittedName>
</protein>
<dbReference type="Pfam" id="PF01041">
    <property type="entry name" value="DegT_DnrJ_EryC1"/>
    <property type="match status" value="1"/>
</dbReference>
<evidence type="ECO:0000313" key="4">
    <source>
        <dbReference type="Proteomes" id="UP001589698"/>
    </source>
</evidence>
<dbReference type="EC" id="2.6.1.59" evidence="3"/>
<name>A0ABV6DY95_9ACTN</name>
<dbReference type="PANTHER" id="PTHR30244">
    <property type="entry name" value="TRANSAMINASE"/>
    <property type="match status" value="1"/>
</dbReference>
<dbReference type="PANTHER" id="PTHR30244:SF34">
    <property type="entry name" value="DTDP-4-AMINO-4,6-DIDEOXYGALACTOSE TRANSAMINASE"/>
    <property type="match status" value="1"/>
</dbReference>
<dbReference type="InterPro" id="IPR015421">
    <property type="entry name" value="PyrdxlP-dep_Trfase_major"/>
</dbReference>
<keyword evidence="3" id="KW-0032">Aminotransferase</keyword>
<dbReference type="Gene3D" id="3.40.640.10">
    <property type="entry name" value="Type I PLP-dependent aspartate aminotransferase-like (Major domain)"/>
    <property type="match status" value="1"/>
</dbReference>
<dbReference type="NCBIfam" id="NF008687">
    <property type="entry name" value="PRK11706.1"/>
    <property type="match status" value="1"/>
</dbReference>
<proteinExistence type="inferred from homology"/>
<sequence>MRHRTTTAIHLGDNMTIRFSEPYLAGLEHSYLAQALDSSVWHGDGDFTSRATAWIAQRHECEHVLLTTSCTHALEMAQILSDVGPGDEVICPSFTFPSAATAIVSRGAVPVFVDVRPDTLNVDLAAVEAAITERTKAVCVVHYAGVGAQPDELAALLGPRGIVLIEDNAHGLGASWKGRMLGTFGDFGTQSFHDTKNITSGEGGALLVGSDEHMARAEILREKGTNRSAFLRGQVDKYTWVDQGSSYLPSDLLAALLMAQLDRFEEIQRARTKVWDSYDSGLQSWAKEVGASLMHVPDEADHPAHMFYLLMPSPQHQAGLIDHLAQRDVVAAFHYQPLDSSPAGRRFGRTPEACRVSADVAARLVRLPLHPGLGEVEIDRVLEATTSFPAA</sequence>
<dbReference type="GO" id="GO:0019180">
    <property type="term" value="F:dTDP-4-amino-4,6-dideoxygalactose transaminase activity"/>
    <property type="evidence" value="ECO:0007669"/>
    <property type="project" value="UniProtKB-EC"/>
</dbReference>
<dbReference type="Gene3D" id="3.90.1150.10">
    <property type="entry name" value="Aspartate Aminotransferase, domain 1"/>
    <property type="match status" value="1"/>
</dbReference>
<evidence type="ECO:0000313" key="3">
    <source>
        <dbReference type="EMBL" id="MFC0221564.1"/>
    </source>
</evidence>
<organism evidence="3 4">
    <name type="scientific">Nocardioides zeicaulis</name>
    <dbReference type="NCBI Taxonomy" id="1776857"/>
    <lineage>
        <taxon>Bacteria</taxon>
        <taxon>Bacillati</taxon>
        <taxon>Actinomycetota</taxon>
        <taxon>Actinomycetes</taxon>
        <taxon>Propionibacteriales</taxon>
        <taxon>Nocardioidaceae</taxon>
        <taxon>Nocardioides</taxon>
    </lineage>
</organism>